<dbReference type="Gene3D" id="1.10.3720.10">
    <property type="entry name" value="MetI-like"/>
    <property type="match status" value="2"/>
</dbReference>
<evidence type="ECO:0000313" key="11">
    <source>
        <dbReference type="Proteomes" id="UP001165679"/>
    </source>
</evidence>
<dbReference type="GO" id="GO:0005886">
    <property type="term" value="C:plasma membrane"/>
    <property type="evidence" value="ECO:0007669"/>
    <property type="project" value="UniProtKB-SubCell"/>
</dbReference>
<dbReference type="PANTHER" id="PTHR43357">
    <property type="entry name" value="INNER MEMBRANE ABC TRANSPORTER PERMEASE PROTEIN YDCV"/>
    <property type="match status" value="1"/>
</dbReference>
<organism evidence="10 11">
    <name type="scientific">Limobrevibacterium gyesilva</name>
    <dbReference type="NCBI Taxonomy" id="2991712"/>
    <lineage>
        <taxon>Bacteria</taxon>
        <taxon>Pseudomonadati</taxon>
        <taxon>Pseudomonadota</taxon>
        <taxon>Alphaproteobacteria</taxon>
        <taxon>Acetobacterales</taxon>
        <taxon>Acetobacteraceae</taxon>
        <taxon>Limobrevibacterium</taxon>
    </lineage>
</organism>
<dbReference type="Pfam" id="PF00528">
    <property type="entry name" value="BPD_transp_1"/>
    <property type="match status" value="2"/>
</dbReference>
<dbReference type="RefSeq" id="WP_264711780.1">
    <property type="nucleotide sequence ID" value="NZ_JAPDNT010000001.1"/>
</dbReference>
<keyword evidence="5 8" id="KW-0812">Transmembrane</keyword>
<feature type="transmembrane region" description="Helical" evidence="8">
    <location>
        <begin position="350"/>
        <end position="369"/>
    </location>
</feature>
<feature type="transmembrane region" description="Helical" evidence="8">
    <location>
        <begin position="90"/>
        <end position="117"/>
    </location>
</feature>
<evidence type="ECO:0000256" key="4">
    <source>
        <dbReference type="ARBA" id="ARBA00022519"/>
    </source>
</evidence>
<evidence type="ECO:0000256" key="2">
    <source>
        <dbReference type="ARBA" id="ARBA00022448"/>
    </source>
</evidence>
<feature type="transmembrane region" description="Helical" evidence="8">
    <location>
        <begin position="451"/>
        <end position="475"/>
    </location>
</feature>
<evidence type="ECO:0000256" key="8">
    <source>
        <dbReference type="RuleBase" id="RU363032"/>
    </source>
</evidence>
<feature type="transmembrane region" description="Helical" evidence="8">
    <location>
        <begin position="64"/>
        <end position="84"/>
    </location>
</feature>
<keyword evidence="2 8" id="KW-0813">Transport</keyword>
<dbReference type="PANTHER" id="PTHR43357:SF3">
    <property type="entry name" value="FE(3+)-TRANSPORT SYSTEM PERMEASE PROTEIN FBPB 2"/>
    <property type="match status" value="1"/>
</dbReference>
<dbReference type="Proteomes" id="UP001165679">
    <property type="component" value="Unassembled WGS sequence"/>
</dbReference>
<keyword evidence="7 8" id="KW-0472">Membrane</keyword>
<dbReference type="InterPro" id="IPR035906">
    <property type="entry name" value="MetI-like_sf"/>
</dbReference>
<comment type="similarity">
    <text evidence="8">Belongs to the binding-protein-dependent transport system permease family.</text>
</comment>
<proteinExistence type="inferred from homology"/>
<protein>
    <submittedName>
        <fullName evidence="10">Iron ABC transporter permease</fullName>
    </submittedName>
</protein>
<comment type="caution">
    <text evidence="10">The sequence shown here is derived from an EMBL/GenBank/DDBJ whole genome shotgun (WGS) entry which is preliminary data.</text>
</comment>
<evidence type="ECO:0000256" key="3">
    <source>
        <dbReference type="ARBA" id="ARBA00022475"/>
    </source>
</evidence>
<evidence type="ECO:0000259" key="9">
    <source>
        <dbReference type="PROSITE" id="PS50928"/>
    </source>
</evidence>
<dbReference type="AlphaFoldDB" id="A0AA41YMV5"/>
<sequence length="485" mass="51141">MGYILGRAWDAGPAGLWSELARPYTMGLLVNTVTLAVSVTAGAAVLGTAAAWCTERCDLPGRQIWRIVTSLPLAMPAFVASYAWASLGPWFQGMLGAVVILTLSSMPLIYLPVAAALRGMDPSLEDVARSLGHGPWRCFFRIVLPQALPALGGGALLVASHMLAEFGALSLLRVQTFTTAIFDQYQMQFNPSAAALLAAGLMALSLPIAFAEMRLRHGRRFARVGRGNSRRLPLSPLGRLKPVVLAGFAGTAALSLGVPLMTLGFWLWHGSSAGRGVGTIVPALLGSLSLALPGAVLTTLFAVPLVMLSIRYQGRLTALADRLPYVVHGLPGIGVALALVFLSVHYAPAIYQTRLLVLLAYTVLFLPLAQSSLRASAELVPPGLEDVARSLGRGPFLAFLTVTLPNLAPGVGAALALVTLQLMRELTATLLLASSDVTTLATELWSYTGEVAYAAAAPFAAALVLISGVPVYVFTLRTLNVDEPR</sequence>
<gene>
    <name evidence="10" type="ORF">OL599_01285</name>
</gene>
<feature type="transmembrane region" description="Helical" evidence="8">
    <location>
        <begin position="396"/>
        <end position="422"/>
    </location>
</feature>
<comment type="subcellular location">
    <subcellularLocation>
        <location evidence="1">Cell inner membrane</location>
        <topology evidence="1">Multi-pass membrane protein</topology>
    </subcellularLocation>
    <subcellularLocation>
        <location evidence="8">Cell membrane</location>
        <topology evidence="8">Multi-pass membrane protein</topology>
    </subcellularLocation>
</comment>
<keyword evidence="3" id="KW-1003">Cell membrane</keyword>
<feature type="transmembrane region" description="Helical" evidence="8">
    <location>
        <begin position="28"/>
        <end position="52"/>
    </location>
</feature>
<dbReference type="CDD" id="cd06261">
    <property type="entry name" value="TM_PBP2"/>
    <property type="match status" value="2"/>
</dbReference>
<evidence type="ECO:0000313" key="10">
    <source>
        <dbReference type="EMBL" id="MCW3473200.1"/>
    </source>
</evidence>
<feature type="transmembrane region" description="Helical" evidence="8">
    <location>
        <begin position="322"/>
        <end position="344"/>
    </location>
</feature>
<dbReference type="GO" id="GO:0055085">
    <property type="term" value="P:transmembrane transport"/>
    <property type="evidence" value="ECO:0007669"/>
    <property type="project" value="InterPro"/>
</dbReference>
<feature type="transmembrane region" description="Helical" evidence="8">
    <location>
        <begin position="138"/>
        <end position="164"/>
    </location>
</feature>
<keyword evidence="11" id="KW-1185">Reference proteome</keyword>
<accession>A0AA41YMV5</accession>
<feature type="transmembrane region" description="Helical" evidence="8">
    <location>
        <begin position="193"/>
        <end position="211"/>
    </location>
</feature>
<keyword evidence="4" id="KW-0997">Cell inner membrane</keyword>
<reference evidence="10" key="1">
    <citation type="submission" date="2022-09" db="EMBL/GenBank/DDBJ databases">
        <title>Rhodovastum sp. nov. RN2-1 isolated from soil in Seongnam, South Korea.</title>
        <authorList>
            <person name="Le N.T."/>
        </authorList>
    </citation>
    <scope>NUCLEOTIDE SEQUENCE</scope>
    <source>
        <strain evidence="10">RN2-1</strain>
    </source>
</reference>
<feature type="transmembrane region" description="Helical" evidence="8">
    <location>
        <begin position="243"/>
        <end position="268"/>
    </location>
</feature>
<feature type="domain" description="ABC transmembrane type-1" evidence="9">
    <location>
        <begin position="29"/>
        <end position="214"/>
    </location>
</feature>
<name>A0AA41YMV5_9PROT</name>
<evidence type="ECO:0000256" key="6">
    <source>
        <dbReference type="ARBA" id="ARBA00022989"/>
    </source>
</evidence>
<evidence type="ECO:0000256" key="5">
    <source>
        <dbReference type="ARBA" id="ARBA00022692"/>
    </source>
</evidence>
<dbReference type="SUPFAM" id="SSF161098">
    <property type="entry name" value="MetI-like"/>
    <property type="match status" value="2"/>
</dbReference>
<evidence type="ECO:0000256" key="1">
    <source>
        <dbReference type="ARBA" id="ARBA00004429"/>
    </source>
</evidence>
<dbReference type="InterPro" id="IPR000515">
    <property type="entry name" value="MetI-like"/>
</dbReference>
<dbReference type="PROSITE" id="PS50928">
    <property type="entry name" value="ABC_TM1"/>
    <property type="match status" value="2"/>
</dbReference>
<evidence type="ECO:0000256" key="7">
    <source>
        <dbReference type="ARBA" id="ARBA00023136"/>
    </source>
</evidence>
<reference evidence="10" key="2">
    <citation type="submission" date="2022-10" db="EMBL/GenBank/DDBJ databases">
        <authorList>
            <person name="Trinh H.N."/>
        </authorList>
    </citation>
    <scope>NUCLEOTIDE SEQUENCE</scope>
    <source>
        <strain evidence="10">RN2-1</strain>
    </source>
</reference>
<dbReference type="EMBL" id="JAPDNT010000001">
    <property type="protein sequence ID" value="MCW3473200.1"/>
    <property type="molecule type" value="Genomic_DNA"/>
</dbReference>
<feature type="transmembrane region" description="Helical" evidence="8">
    <location>
        <begin position="288"/>
        <end position="310"/>
    </location>
</feature>
<keyword evidence="6 8" id="KW-1133">Transmembrane helix</keyword>
<feature type="domain" description="ABC transmembrane type-1" evidence="9">
    <location>
        <begin position="284"/>
        <end position="478"/>
    </location>
</feature>